<reference evidence="4" key="2">
    <citation type="journal article" date="2021" name="PeerJ">
        <title>Extensive microbial diversity within the chicken gut microbiome revealed by metagenomics and culture.</title>
        <authorList>
            <person name="Gilroy R."/>
            <person name="Ravi A."/>
            <person name="Getino M."/>
            <person name="Pursley I."/>
            <person name="Horton D.L."/>
            <person name="Alikhan N.F."/>
            <person name="Baker D."/>
            <person name="Gharbi K."/>
            <person name="Hall N."/>
            <person name="Watson M."/>
            <person name="Adriaenssens E.M."/>
            <person name="Foster-Nyarko E."/>
            <person name="Jarju S."/>
            <person name="Secka A."/>
            <person name="Antonio M."/>
            <person name="Oren A."/>
            <person name="Chaudhuri R.R."/>
            <person name="La Ragione R."/>
            <person name="Hildebrand F."/>
            <person name="Pallen M.J."/>
        </authorList>
    </citation>
    <scope>NUCLEOTIDE SEQUENCE</scope>
    <source>
        <strain evidence="4">CHK193-30670</strain>
    </source>
</reference>
<keyword evidence="2" id="KW-1133">Transmembrane helix</keyword>
<evidence type="ECO:0000256" key="2">
    <source>
        <dbReference type="SAM" id="Phobius"/>
    </source>
</evidence>
<dbReference type="CDD" id="cd00093">
    <property type="entry name" value="HTH_XRE"/>
    <property type="match status" value="1"/>
</dbReference>
<evidence type="ECO:0000256" key="1">
    <source>
        <dbReference type="ARBA" id="ARBA00023125"/>
    </source>
</evidence>
<evidence type="ECO:0000313" key="4">
    <source>
        <dbReference type="EMBL" id="HIU40603.1"/>
    </source>
</evidence>
<dbReference type="PROSITE" id="PS50943">
    <property type="entry name" value="HTH_CROC1"/>
    <property type="match status" value="1"/>
</dbReference>
<sequence length="245" mass="28417">MNLGKRIANIRKENKMSQDDFAEIFNVTRQTISSWENSKSYPDIETLVKISDKFNISLDILLKGDNKMIKSIDKRIKNSSIYKKILITISVIIVVIALIFVGYAINYNITKNRLETNFNKALKENNFQKNDEGYYSLKFSDEITYGVPNQKMPGLLNFSLNFHNMVIYCDVVYKNGNYMTGRWSDYNDYNFTIYSPDDIVLGSSSSLSDKDRTDITKVSEELKINKEELKLIIDKGNELYKEFYG</sequence>
<keyword evidence="1" id="KW-0238">DNA-binding</keyword>
<dbReference type="Gene3D" id="1.10.260.40">
    <property type="entry name" value="lambda repressor-like DNA-binding domains"/>
    <property type="match status" value="1"/>
</dbReference>
<feature type="domain" description="HTH cro/C1-type" evidence="3">
    <location>
        <begin position="7"/>
        <end position="61"/>
    </location>
</feature>
<feature type="transmembrane region" description="Helical" evidence="2">
    <location>
        <begin position="85"/>
        <end position="105"/>
    </location>
</feature>
<keyword evidence="2" id="KW-0812">Transmembrane</keyword>
<keyword evidence="2" id="KW-0472">Membrane</keyword>
<dbReference type="PANTHER" id="PTHR46558:SF4">
    <property type="entry name" value="DNA-BIDING PHAGE PROTEIN"/>
    <property type="match status" value="1"/>
</dbReference>
<evidence type="ECO:0000259" key="3">
    <source>
        <dbReference type="PROSITE" id="PS50943"/>
    </source>
</evidence>
<dbReference type="Proteomes" id="UP000824074">
    <property type="component" value="Unassembled WGS sequence"/>
</dbReference>
<dbReference type="PANTHER" id="PTHR46558">
    <property type="entry name" value="TRACRIPTIONAL REGULATORY PROTEIN-RELATED-RELATED"/>
    <property type="match status" value="1"/>
</dbReference>
<dbReference type="Pfam" id="PF01381">
    <property type="entry name" value="HTH_3"/>
    <property type="match status" value="1"/>
</dbReference>
<organism evidence="4 5">
    <name type="scientific">Candidatus Aphodocola excrementigallinarum</name>
    <dbReference type="NCBI Taxonomy" id="2840670"/>
    <lineage>
        <taxon>Bacteria</taxon>
        <taxon>Bacillati</taxon>
        <taxon>Bacillota</taxon>
        <taxon>Bacilli</taxon>
        <taxon>Candidatus Aphodocola</taxon>
    </lineage>
</organism>
<dbReference type="EMBL" id="DVMT01000048">
    <property type="protein sequence ID" value="HIU40603.1"/>
    <property type="molecule type" value="Genomic_DNA"/>
</dbReference>
<protein>
    <submittedName>
        <fullName evidence="4">Helix-turn-helix transcriptional regulator</fullName>
    </submittedName>
</protein>
<name>A0A9D1LH89_9FIRM</name>
<dbReference type="SUPFAM" id="SSF47413">
    <property type="entry name" value="lambda repressor-like DNA-binding domains"/>
    <property type="match status" value="1"/>
</dbReference>
<reference evidence="4" key="1">
    <citation type="submission" date="2020-10" db="EMBL/GenBank/DDBJ databases">
        <authorList>
            <person name="Gilroy R."/>
        </authorList>
    </citation>
    <scope>NUCLEOTIDE SEQUENCE</scope>
    <source>
        <strain evidence="4">CHK193-30670</strain>
    </source>
</reference>
<evidence type="ECO:0000313" key="5">
    <source>
        <dbReference type="Proteomes" id="UP000824074"/>
    </source>
</evidence>
<dbReference type="AlphaFoldDB" id="A0A9D1LH89"/>
<gene>
    <name evidence="4" type="ORF">IAB68_04820</name>
</gene>
<proteinExistence type="predicted"/>
<dbReference type="GO" id="GO:0003677">
    <property type="term" value="F:DNA binding"/>
    <property type="evidence" value="ECO:0007669"/>
    <property type="project" value="UniProtKB-KW"/>
</dbReference>
<dbReference type="SMART" id="SM00530">
    <property type="entry name" value="HTH_XRE"/>
    <property type="match status" value="1"/>
</dbReference>
<accession>A0A9D1LH89</accession>
<dbReference type="InterPro" id="IPR010982">
    <property type="entry name" value="Lambda_DNA-bd_dom_sf"/>
</dbReference>
<dbReference type="InterPro" id="IPR001387">
    <property type="entry name" value="Cro/C1-type_HTH"/>
</dbReference>
<comment type="caution">
    <text evidence="4">The sequence shown here is derived from an EMBL/GenBank/DDBJ whole genome shotgun (WGS) entry which is preliminary data.</text>
</comment>